<dbReference type="InterPro" id="IPR005467">
    <property type="entry name" value="His_kinase_dom"/>
</dbReference>
<keyword evidence="11" id="KW-0812">Transmembrane</keyword>
<dbReference type="SUPFAM" id="SSF158472">
    <property type="entry name" value="HAMP domain-like"/>
    <property type="match status" value="1"/>
</dbReference>
<keyword evidence="7" id="KW-0418">Kinase</keyword>
<evidence type="ECO:0000313" key="15">
    <source>
        <dbReference type="EMBL" id="KAB7652657.1"/>
    </source>
</evidence>
<dbReference type="GO" id="GO:0016020">
    <property type="term" value="C:membrane"/>
    <property type="evidence" value="ECO:0007669"/>
    <property type="project" value="UniProtKB-SubCell"/>
</dbReference>
<dbReference type="Pfam" id="PF02518">
    <property type="entry name" value="HATPase_c"/>
    <property type="match status" value="1"/>
</dbReference>
<dbReference type="InterPro" id="IPR003661">
    <property type="entry name" value="HisK_dim/P_dom"/>
</dbReference>
<feature type="domain" description="HAMP" evidence="14">
    <location>
        <begin position="328"/>
        <end position="380"/>
    </location>
</feature>
<dbReference type="SUPFAM" id="SSF55874">
    <property type="entry name" value="ATPase domain of HSP90 chaperone/DNA topoisomerase II/histidine kinase"/>
    <property type="match status" value="1"/>
</dbReference>
<evidence type="ECO:0000256" key="11">
    <source>
        <dbReference type="SAM" id="Phobius"/>
    </source>
</evidence>
<dbReference type="PROSITE" id="PS50112">
    <property type="entry name" value="PAS"/>
    <property type="match status" value="1"/>
</dbReference>
<dbReference type="InterPro" id="IPR017232">
    <property type="entry name" value="NtrY"/>
</dbReference>
<dbReference type="GO" id="GO:0005524">
    <property type="term" value="F:ATP binding"/>
    <property type="evidence" value="ECO:0007669"/>
    <property type="project" value="UniProtKB-KW"/>
</dbReference>
<dbReference type="CDD" id="cd06225">
    <property type="entry name" value="HAMP"/>
    <property type="match status" value="1"/>
</dbReference>
<dbReference type="CDD" id="cd00082">
    <property type="entry name" value="HisKA"/>
    <property type="match status" value="1"/>
</dbReference>
<feature type="domain" description="PAS" evidence="13">
    <location>
        <begin position="392"/>
        <end position="428"/>
    </location>
</feature>
<dbReference type="GO" id="GO:0000155">
    <property type="term" value="F:phosphorelay sensor kinase activity"/>
    <property type="evidence" value="ECO:0007669"/>
    <property type="project" value="InterPro"/>
</dbReference>
<evidence type="ECO:0000256" key="4">
    <source>
        <dbReference type="ARBA" id="ARBA00022553"/>
    </source>
</evidence>
<dbReference type="PANTHER" id="PTHR43065">
    <property type="entry name" value="SENSOR HISTIDINE KINASE"/>
    <property type="match status" value="1"/>
</dbReference>
<evidence type="ECO:0000256" key="7">
    <source>
        <dbReference type="ARBA" id="ARBA00022777"/>
    </source>
</evidence>
<dbReference type="InterPro" id="IPR003660">
    <property type="entry name" value="HAMP_dom"/>
</dbReference>
<gene>
    <name evidence="15" type="ORF">GBM96_01700</name>
</gene>
<dbReference type="InterPro" id="IPR036097">
    <property type="entry name" value="HisK_dim/P_sf"/>
</dbReference>
<evidence type="ECO:0000256" key="2">
    <source>
        <dbReference type="ARBA" id="ARBA00004370"/>
    </source>
</evidence>
<accession>A0AAI9WP83</accession>
<evidence type="ECO:0000313" key="16">
    <source>
        <dbReference type="Proteomes" id="UP000469462"/>
    </source>
</evidence>
<dbReference type="InterPro" id="IPR004358">
    <property type="entry name" value="Sig_transdc_His_kin-like_C"/>
</dbReference>
<dbReference type="Gene3D" id="3.30.450.20">
    <property type="entry name" value="PAS domain"/>
    <property type="match status" value="1"/>
</dbReference>
<evidence type="ECO:0000256" key="3">
    <source>
        <dbReference type="ARBA" id="ARBA00012438"/>
    </source>
</evidence>
<dbReference type="Proteomes" id="UP000469462">
    <property type="component" value="Unassembled WGS sequence"/>
</dbReference>
<dbReference type="SMART" id="SM00304">
    <property type="entry name" value="HAMP"/>
    <property type="match status" value="1"/>
</dbReference>
<protein>
    <recommendedName>
        <fullName evidence="3">histidine kinase</fullName>
        <ecNumber evidence="3">2.7.13.3</ecNumber>
    </recommendedName>
</protein>
<dbReference type="PIRSF" id="PIRSF037532">
    <property type="entry name" value="STHK_NtrY"/>
    <property type="match status" value="1"/>
</dbReference>
<dbReference type="CDD" id="cd00130">
    <property type="entry name" value="PAS"/>
    <property type="match status" value="1"/>
</dbReference>
<comment type="caution">
    <text evidence="15">The sequence shown here is derived from an EMBL/GenBank/DDBJ whole genome shotgun (WGS) entry which is preliminary data.</text>
</comment>
<keyword evidence="4" id="KW-0597">Phosphoprotein</keyword>
<evidence type="ECO:0000256" key="5">
    <source>
        <dbReference type="ARBA" id="ARBA00022679"/>
    </source>
</evidence>
<keyword evidence="16" id="KW-1185">Reference proteome</keyword>
<dbReference type="AlphaFoldDB" id="A0AAI9WP83"/>
<comment type="subcellular location">
    <subcellularLocation>
        <location evidence="2">Membrane</location>
    </subcellularLocation>
</comment>
<dbReference type="Pfam" id="PF13188">
    <property type="entry name" value="PAS_8"/>
    <property type="match status" value="1"/>
</dbReference>
<dbReference type="Gene3D" id="3.30.565.10">
    <property type="entry name" value="Histidine kinase-like ATPase, C-terminal domain"/>
    <property type="match status" value="1"/>
</dbReference>
<proteinExistence type="predicted"/>
<dbReference type="SMART" id="SM00388">
    <property type="entry name" value="HisKA"/>
    <property type="match status" value="1"/>
</dbReference>
<evidence type="ECO:0000256" key="8">
    <source>
        <dbReference type="ARBA" id="ARBA00022840"/>
    </source>
</evidence>
<dbReference type="InterPro" id="IPR003594">
    <property type="entry name" value="HATPase_dom"/>
</dbReference>
<evidence type="ECO:0000256" key="10">
    <source>
        <dbReference type="SAM" id="Coils"/>
    </source>
</evidence>
<evidence type="ECO:0000259" key="14">
    <source>
        <dbReference type="PROSITE" id="PS50885"/>
    </source>
</evidence>
<dbReference type="Pfam" id="PF00672">
    <property type="entry name" value="HAMP"/>
    <property type="match status" value="1"/>
</dbReference>
<feature type="transmembrane region" description="Helical" evidence="11">
    <location>
        <begin position="37"/>
        <end position="58"/>
    </location>
</feature>
<dbReference type="SUPFAM" id="SSF47384">
    <property type="entry name" value="Homodimeric domain of signal transducing histidine kinase"/>
    <property type="match status" value="1"/>
</dbReference>
<dbReference type="InterPro" id="IPR000014">
    <property type="entry name" value="PAS"/>
</dbReference>
<dbReference type="PRINTS" id="PR00344">
    <property type="entry name" value="BCTRLSENSOR"/>
</dbReference>
<dbReference type="Gene3D" id="1.10.287.130">
    <property type="match status" value="1"/>
</dbReference>
<evidence type="ECO:0000256" key="1">
    <source>
        <dbReference type="ARBA" id="ARBA00000085"/>
    </source>
</evidence>
<dbReference type="SMART" id="SM00091">
    <property type="entry name" value="PAS"/>
    <property type="match status" value="1"/>
</dbReference>
<dbReference type="Gene3D" id="6.10.340.10">
    <property type="match status" value="1"/>
</dbReference>
<evidence type="ECO:0000256" key="6">
    <source>
        <dbReference type="ARBA" id="ARBA00022741"/>
    </source>
</evidence>
<keyword evidence="8" id="KW-0067">ATP-binding</keyword>
<keyword evidence="11" id="KW-1133">Transmembrane helix</keyword>
<organism evidence="15 16">
    <name type="scientific">Sutterella seckii</name>
    <dbReference type="NCBI Taxonomy" id="1944635"/>
    <lineage>
        <taxon>Bacteria</taxon>
        <taxon>Pseudomonadati</taxon>
        <taxon>Pseudomonadota</taxon>
        <taxon>Betaproteobacteria</taxon>
        <taxon>Burkholderiales</taxon>
        <taxon>Sutterellaceae</taxon>
        <taxon>Sutterella</taxon>
    </lineage>
</organism>
<keyword evidence="6" id="KW-0547">Nucleotide-binding</keyword>
<dbReference type="PROSITE" id="PS50109">
    <property type="entry name" value="HIS_KIN"/>
    <property type="match status" value="1"/>
</dbReference>
<dbReference type="InterPro" id="IPR035965">
    <property type="entry name" value="PAS-like_dom_sf"/>
</dbReference>
<name>A0AAI9WP83_9BURK</name>
<keyword evidence="5" id="KW-0808">Transferase</keyword>
<dbReference type="PANTHER" id="PTHR43065:SF10">
    <property type="entry name" value="PEROXIDE STRESS-ACTIVATED HISTIDINE KINASE MAK3"/>
    <property type="match status" value="1"/>
</dbReference>
<dbReference type="SUPFAM" id="SSF55785">
    <property type="entry name" value="PYP-like sensor domain (PAS domain)"/>
    <property type="match status" value="1"/>
</dbReference>
<keyword evidence="9" id="KW-0902">Two-component regulatory system</keyword>
<evidence type="ECO:0000259" key="12">
    <source>
        <dbReference type="PROSITE" id="PS50109"/>
    </source>
</evidence>
<sequence length="764" mass="83785">MSSWLRGIFIAALVLAGLSLFILAATSTDSTLFERWFPVLLVINRAIAVVLFAVVAAMTLRLWQRLRNKEFGAHLTSRLALSAAGLALIPCVLIYFVSSVFISRSINSWFDVRVEKALDSGVTITRGILAQQQVEAEATARHIAGLLTNTPASLIMSDLLRILEGRPGIEALVFLSNGTAIAAAGSRINVLMPDMPTSSQIQTVKNAGIYSVIDGDVNFDAQRDEKLSIRVIVPIQAEETGTADENIRDASQPGSGLEMRRQQFYLQIIQPVPEETVKNASMLVAGYRDYQTLVLSRASLQSVYASTLFLVTLLGALGAFALSLAFARKTVAPVLQLEEGTRRVADGNFHPIREFSGNNEINILTQSFNQMIRELSESRRVIDEQRRRAEQAQAYLERILANISSGVIVLDRTGRVITANSAARRILGEESCRTGTELNQVEPDLSDALRNAQLSLGFEKEPGAASLEFQLERKEKTIPLFLKLSRMPLGADEPGLVIVFDDVSKIIEAQRATAWGEVARRLAHEIKNPLTPIQLAAERLAFRLEPKLENDDDAEMLARAVKTITTQVDALKQMVNDFREYAKLPEAKLSPLDLNDFVLGAAQLYQEAGLTIKLDLENGIPLIEADASQLRQVLHNLISNSIDAAEGDVPKIVIATRHILTERGMSAVQLHLHDSGVGFSENILERAFEPYVTTKATGTGLGLPMIKKILDEHRAVIRLSNRLDSTGTLILGAQVDILFEHLAPGERLTASNGPVIKATNQQDD</sequence>
<evidence type="ECO:0000256" key="9">
    <source>
        <dbReference type="ARBA" id="ARBA00023012"/>
    </source>
</evidence>
<dbReference type="InterPro" id="IPR036890">
    <property type="entry name" value="HATPase_C_sf"/>
</dbReference>
<reference evidence="15 16" key="1">
    <citation type="submission" date="2019-10" db="EMBL/GenBank/DDBJ databases">
        <title>Genome diversity of Sutterella seckii.</title>
        <authorList>
            <person name="Chaplin A.V."/>
            <person name="Sokolova S.R."/>
            <person name="Mosin K.A."/>
            <person name="Ivanova E.L."/>
            <person name="Kochetkova T.O."/>
            <person name="Goltsov A.Y."/>
            <person name="Trofimov D.Y."/>
            <person name="Efimov B.A."/>
        </authorList>
    </citation>
    <scope>NUCLEOTIDE SEQUENCE [LARGE SCALE GENOMIC DNA]</scope>
    <source>
        <strain evidence="15 16">ASD3426</strain>
    </source>
</reference>
<dbReference type="RefSeq" id="WP_139688291.1">
    <property type="nucleotide sequence ID" value="NZ_WEHW01000002.1"/>
</dbReference>
<comment type="catalytic activity">
    <reaction evidence="1">
        <text>ATP + protein L-histidine = ADP + protein N-phospho-L-histidine.</text>
        <dbReference type="EC" id="2.7.13.3"/>
    </reaction>
</comment>
<dbReference type="SMART" id="SM00387">
    <property type="entry name" value="HATPase_c"/>
    <property type="match status" value="1"/>
</dbReference>
<feature type="transmembrane region" description="Helical" evidence="11">
    <location>
        <begin position="79"/>
        <end position="102"/>
    </location>
</feature>
<keyword evidence="11" id="KW-0472">Membrane</keyword>
<feature type="domain" description="Histidine kinase" evidence="12">
    <location>
        <begin position="521"/>
        <end position="743"/>
    </location>
</feature>
<evidence type="ECO:0000259" key="13">
    <source>
        <dbReference type="PROSITE" id="PS50112"/>
    </source>
</evidence>
<feature type="coiled-coil region" evidence="10">
    <location>
        <begin position="372"/>
        <end position="402"/>
    </location>
</feature>
<dbReference type="EC" id="2.7.13.3" evidence="3"/>
<dbReference type="PROSITE" id="PS50885">
    <property type="entry name" value="HAMP"/>
    <property type="match status" value="1"/>
</dbReference>
<dbReference type="Pfam" id="PF00512">
    <property type="entry name" value="HisKA"/>
    <property type="match status" value="1"/>
</dbReference>
<dbReference type="NCBIfam" id="TIGR00229">
    <property type="entry name" value="sensory_box"/>
    <property type="match status" value="1"/>
</dbReference>
<dbReference type="EMBL" id="WEHW01000002">
    <property type="protein sequence ID" value="KAB7652657.1"/>
    <property type="molecule type" value="Genomic_DNA"/>
</dbReference>
<keyword evidence="10" id="KW-0175">Coiled coil</keyword>